<proteinExistence type="predicted"/>
<dbReference type="PANTHER" id="PTHR30086">
    <property type="entry name" value="ARGININE EXPORTER PROTEIN ARGO"/>
    <property type="match status" value="1"/>
</dbReference>
<feature type="transmembrane region" description="Helical" evidence="6">
    <location>
        <begin position="68"/>
        <end position="88"/>
    </location>
</feature>
<gene>
    <name evidence="7" type="ORF">BMWSH_2663</name>
</gene>
<keyword evidence="3 6" id="KW-0812">Transmembrane</keyword>
<comment type="subcellular location">
    <subcellularLocation>
        <location evidence="1">Cell membrane</location>
        <topology evidence="1">Multi-pass membrane protein</topology>
    </subcellularLocation>
</comment>
<evidence type="ECO:0000256" key="6">
    <source>
        <dbReference type="SAM" id="Phobius"/>
    </source>
</evidence>
<feature type="transmembrane region" description="Helical" evidence="6">
    <location>
        <begin position="114"/>
        <end position="135"/>
    </location>
</feature>
<evidence type="ECO:0000256" key="3">
    <source>
        <dbReference type="ARBA" id="ARBA00022692"/>
    </source>
</evidence>
<dbReference type="AlphaFoldDB" id="A0A8D3WZ92"/>
<protein>
    <submittedName>
        <fullName evidence="7">Transporter, LysE</fullName>
    </submittedName>
</protein>
<dbReference type="KEGG" id="bmh:BMWSH_2663"/>
<dbReference type="InterPro" id="IPR001123">
    <property type="entry name" value="LeuE-type"/>
</dbReference>
<dbReference type="GO" id="GO:0005886">
    <property type="term" value="C:plasma membrane"/>
    <property type="evidence" value="ECO:0007669"/>
    <property type="project" value="UniProtKB-SubCell"/>
</dbReference>
<feature type="transmembrane region" description="Helical" evidence="6">
    <location>
        <begin position="184"/>
        <end position="201"/>
    </location>
</feature>
<dbReference type="Pfam" id="PF01810">
    <property type="entry name" value="LysE"/>
    <property type="match status" value="1"/>
</dbReference>
<feature type="transmembrane region" description="Helical" evidence="6">
    <location>
        <begin position="38"/>
        <end position="62"/>
    </location>
</feature>
<evidence type="ECO:0000256" key="5">
    <source>
        <dbReference type="ARBA" id="ARBA00023136"/>
    </source>
</evidence>
<accession>A0A8D3WZ92</accession>
<evidence type="ECO:0000313" key="7">
    <source>
        <dbReference type="EMBL" id="AEN89545.1"/>
    </source>
</evidence>
<keyword evidence="4 6" id="KW-1133">Transmembrane helix</keyword>
<evidence type="ECO:0000313" key="8">
    <source>
        <dbReference type="Proteomes" id="UP000001283"/>
    </source>
</evidence>
<feature type="transmembrane region" description="Helical" evidence="6">
    <location>
        <begin position="147"/>
        <end position="164"/>
    </location>
</feature>
<name>A0A8D3WZ92_PRIMW</name>
<evidence type="ECO:0000256" key="2">
    <source>
        <dbReference type="ARBA" id="ARBA00022475"/>
    </source>
</evidence>
<feature type="transmembrane region" description="Helical" evidence="6">
    <location>
        <begin position="6"/>
        <end position="26"/>
    </location>
</feature>
<dbReference type="GO" id="GO:0015171">
    <property type="term" value="F:amino acid transmembrane transporter activity"/>
    <property type="evidence" value="ECO:0007669"/>
    <property type="project" value="TreeGrafter"/>
</dbReference>
<keyword evidence="5 6" id="KW-0472">Membrane</keyword>
<evidence type="ECO:0000256" key="1">
    <source>
        <dbReference type="ARBA" id="ARBA00004651"/>
    </source>
</evidence>
<sequence length="231" mass="25825">MEWFLIAIKQIILGVSLAAPVGPINIEMIKRGLTKGFWASWLIGLGGMTADILFMLLILIGLTPFVQMQAVTVVLYATGFVMLTFVGFQSMKQAVSRSFSVDVNNPSAKKDKSFFTGFFIALMNPLNIVFWFGVFGSSLSESLQSQTWLSVFFHSFFIIFGILLWNLNIASSIHFTRKFITPKLFRLITLGAGFLLFYLAANSVLNVYPYLSAELLLMSSIRVSFTFSRSS</sequence>
<organism evidence="7 8">
    <name type="scientific">Priestia megaterium (strain WSH-002)</name>
    <name type="common">Bacillus megaterium</name>
    <dbReference type="NCBI Taxonomy" id="1006007"/>
    <lineage>
        <taxon>Bacteria</taxon>
        <taxon>Bacillati</taxon>
        <taxon>Bacillota</taxon>
        <taxon>Bacilli</taxon>
        <taxon>Bacillales</taxon>
        <taxon>Bacillaceae</taxon>
        <taxon>Priestia</taxon>
    </lineage>
</organism>
<reference evidence="7 8" key="1">
    <citation type="journal article" date="2011" name="J. Bacteriol.">
        <title>Complete genome sequence of the industrial strain Bacillus megaterium WSH-002.</title>
        <authorList>
            <person name="Liu L."/>
            <person name="Li Y."/>
            <person name="Zhang J."/>
            <person name="Zou W."/>
            <person name="Zhou Z."/>
            <person name="Liu J."/>
            <person name="Li X."/>
            <person name="Wang L."/>
            <person name="Chen J."/>
        </authorList>
    </citation>
    <scope>NUCLEOTIDE SEQUENCE [LARGE SCALE GENOMIC DNA]</scope>
    <source>
        <strain evidence="7 8">WSH-002</strain>
    </source>
</reference>
<dbReference type="EMBL" id="CP003017">
    <property type="protein sequence ID" value="AEN89545.1"/>
    <property type="molecule type" value="Genomic_DNA"/>
</dbReference>
<keyword evidence="2" id="KW-1003">Cell membrane</keyword>
<evidence type="ECO:0000256" key="4">
    <source>
        <dbReference type="ARBA" id="ARBA00022989"/>
    </source>
</evidence>
<dbReference type="RefSeq" id="WP_014459894.1">
    <property type="nucleotide sequence ID" value="NC_017138.1"/>
</dbReference>
<dbReference type="Proteomes" id="UP000001283">
    <property type="component" value="Chromosome"/>
</dbReference>
<dbReference type="PANTHER" id="PTHR30086:SF6">
    <property type="entry name" value="AMINO ACID EFFLUX PROTEIN YCGF-RELATED"/>
    <property type="match status" value="1"/>
</dbReference>